<dbReference type="Proteomes" id="UP000005824">
    <property type="component" value="Unassembled WGS sequence"/>
</dbReference>
<evidence type="ECO:0000256" key="2">
    <source>
        <dbReference type="ARBA" id="ARBA00022723"/>
    </source>
</evidence>
<dbReference type="PROSITE" id="PS51379">
    <property type="entry name" value="4FE4S_FER_2"/>
    <property type="match status" value="2"/>
</dbReference>
<keyword evidence="6" id="KW-0472">Membrane</keyword>
<dbReference type="PANTHER" id="PTHR43105:SF9">
    <property type="entry name" value="NADPH-FE(3+) OXIDOREDUCTASE SUBUNIT ALPHA"/>
    <property type="match status" value="1"/>
</dbReference>
<dbReference type="Gene3D" id="2.20.25.90">
    <property type="entry name" value="ADC-like domains"/>
    <property type="match status" value="1"/>
</dbReference>
<dbReference type="eggNOG" id="COG0437">
    <property type="taxonomic scope" value="Bacteria"/>
</dbReference>
<dbReference type="SMART" id="SM00926">
    <property type="entry name" value="Molybdop_Fe4S4"/>
    <property type="match status" value="1"/>
</dbReference>
<dbReference type="PROSITE" id="PS00198">
    <property type="entry name" value="4FE4S_FER_1"/>
    <property type="match status" value="1"/>
</dbReference>
<dbReference type="InterPro" id="IPR006963">
    <property type="entry name" value="Mopterin_OxRdtase_4Fe-4S_dom"/>
</dbReference>
<dbReference type="Pfam" id="PF04879">
    <property type="entry name" value="Molybdop_Fe4S4"/>
    <property type="match status" value="1"/>
</dbReference>
<keyword evidence="3" id="KW-0560">Oxidoreductase</keyword>
<keyword evidence="4" id="KW-0408">Iron</keyword>
<dbReference type="Gene3D" id="3.40.50.740">
    <property type="match status" value="1"/>
</dbReference>
<evidence type="ECO:0000256" key="6">
    <source>
        <dbReference type="SAM" id="Phobius"/>
    </source>
</evidence>
<keyword evidence="1" id="KW-0004">4Fe-4S</keyword>
<comment type="caution">
    <text evidence="9">The sequence shown here is derived from an EMBL/GenBank/DDBJ whole genome shotgun (WGS) entry which is preliminary data.</text>
</comment>
<evidence type="ECO:0000313" key="10">
    <source>
        <dbReference type="Proteomes" id="UP000005824"/>
    </source>
</evidence>
<keyword evidence="5" id="KW-0411">Iron-sulfur</keyword>
<dbReference type="InParanoid" id="B4D7K1"/>
<dbReference type="STRING" id="497964.CfE428DRAFT_4916"/>
<dbReference type="CDD" id="cd00508">
    <property type="entry name" value="MopB_CT_Fdh-Nap-like"/>
    <property type="match status" value="1"/>
</dbReference>
<keyword evidence="6" id="KW-0812">Transmembrane</keyword>
<reference evidence="9 10" key="1">
    <citation type="journal article" date="2011" name="J. Bacteriol.">
        <title>Genome sequence of Chthoniobacter flavus Ellin428, an aerobic heterotrophic soil bacterium.</title>
        <authorList>
            <person name="Kant R."/>
            <person name="van Passel M.W."/>
            <person name="Palva A."/>
            <person name="Lucas S."/>
            <person name="Lapidus A."/>
            <person name="Glavina Del Rio T."/>
            <person name="Dalin E."/>
            <person name="Tice H."/>
            <person name="Bruce D."/>
            <person name="Goodwin L."/>
            <person name="Pitluck S."/>
            <person name="Larimer F.W."/>
            <person name="Land M.L."/>
            <person name="Hauser L."/>
            <person name="Sangwan P."/>
            <person name="de Vos W.M."/>
            <person name="Janssen P.H."/>
            <person name="Smidt H."/>
        </authorList>
    </citation>
    <scope>NUCLEOTIDE SEQUENCE [LARGE SCALE GENOMIC DNA]</scope>
    <source>
        <strain evidence="9 10">Ellin428</strain>
    </source>
</reference>
<dbReference type="SUPFAM" id="SSF54862">
    <property type="entry name" value="4Fe-4S ferredoxins"/>
    <property type="match status" value="1"/>
</dbReference>
<protein>
    <submittedName>
        <fullName evidence="9">Molybdopterin oxidoreductase</fullName>
    </submittedName>
</protein>
<dbReference type="EMBL" id="ABVL01000018">
    <property type="protein sequence ID" value="EDY17618.1"/>
    <property type="molecule type" value="Genomic_DNA"/>
</dbReference>
<dbReference type="Pfam" id="PF13247">
    <property type="entry name" value="Fer4_11"/>
    <property type="match status" value="1"/>
</dbReference>
<dbReference type="GO" id="GO:0016020">
    <property type="term" value="C:membrane"/>
    <property type="evidence" value="ECO:0007669"/>
    <property type="project" value="InterPro"/>
</dbReference>
<evidence type="ECO:0000256" key="4">
    <source>
        <dbReference type="ARBA" id="ARBA00023004"/>
    </source>
</evidence>
<dbReference type="InterPro" id="IPR006656">
    <property type="entry name" value="Mopterin_OxRdtase"/>
</dbReference>
<dbReference type="InterPro" id="IPR017900">
    <property type="entry name" value="4Fe4S_Fe_S_CS"/>
</dbReference>
<sequence>MTLANSQESGKSDHLRTLIDELLDEQQRLTAVERFARKHERGEVPAQERYYRDLIPQTKPGPGQQYAFAVDLDACTGCKACVSACHSLNGLEEHEMWRSVGLLHGESYRQTVTTACHHCVEPACLEGCPVMAYDKDAETGIVRHLDDQCIGCQYCILKCPYDVPQYSERLGIVRKCDMCTGRLSAGEAPACVQACPHEAIKIELVDRAEVVRLAEPGVAMIPGAFESNYTKPTTRFSSRNPLPVSAEAADESALRLEHAHWPLIWMLLLTQMGVGLFVMQTLMPGVRSVGLVGWVALHLGLAVSVLHLGRPMGAWRFFLGLRTSWMSREILAFGIFSMVSTLTVATMLFPPTRFLAPWIAGFNAVLGLAGVFTSAMIYIDTRRPYWSTRLTIPRFFGTTLALGAAAGAVVLSCFGTAADAHVAIGLAMAVRMALVVWESMHEVPKAARTMLRLLPWARSDDAQSRAGHGGQCGGDVYRVSHRRLGHRGGAGQHLCIVVDGALQLFHHVSGAAHAGRSFTMNALVNTIAPLLRQWQGPLTEELVRSPGRFGLGQVPERLAPDSTTTMVCGFCSTGCGLKVHLKGGKAINLSAETDYPVNLGMACPKGWEALTPLSAPDRATTPMLRNEKTGVLEPIDWERALVLFCERFKEIKRKHGAESCAFLSSGQIVTEEMALLGALWKFGMGFIHCDSNTRQCMATSHVAYKQSFGFDAPPFTYADFEESDVLVFVGSNPCIAHPIMWQRVMRNQNRPEIIVVDPRKTETAMAATQHYPIQPKSDLVLLYGLANILAASGWIDRDFIAQHTTGFAEFAEFITQFTTERVAAETGLTEDDLWHLAQTIHDGKRVSFWWTMGVNQGHESTRTAQAIINLALMTGNIGRPGTGANSITGQCNAMGSRLYANITSLMGGHDAAKEADREKIAKVLGIDESVIPRQPAMAYDQIVEGIREGKIKGLWVLGTNSSHSWTQQKEFNELLSKLDFLVVQDLYHTTATAQHADLVLPAAGWGEKEGTFINSERRIGLVKKVAKAPGQALADFHILQLIAHYWGCSGMFARWASPEAAFELLKEISRGKPCDISGIEDYHMIDARGGIQWPLPEGSAPPETERRLFADGRFYHADGRARFLYDLPRPAPEMADAEYPFILLSGRGSSAQWHTGTRTDKSDVLRQLAPKSIYIEMNPVDARRLGIETGDSVRVTSRNAEIMASAFVTPTVAEGQAFIPMHYEVMNQLVSTVLDPHSRQPSFKCCAVRLAAVTQWAAP</sequence>
<dbReference type="Gene3D" id="2.40.40.20">
    <property type="match status" value="1"/>
</dbReference>
<feature type="transmembrane region" description="Helical" evidence="6">
    <location>
        <begin position="263"/>
        <end position="283"/>
    </location>
</feature>
<evidence type="ECO:0000259" key="8">
    <source>
        <dbReference type="PROSITE" id="PS51669"/>
    </source>
</evidence>
<dbReference type="AlphaFoldDB" id="B4D7K1"/>
<dbReference type="CDD" id="cd16371">
    <property type="entry name" value="DMSOR_beta_like"/>
    <property type="match status" value="1"/>
</dbReference>
<dbReference type="InterPro" id="IPR007059">
    <property type="entry name" value="DmsC"/>
</dbReference>
<dbReference type="Pfam" id="PF01568">
    <property type="entry name" value="Molydop_binding"/>
    <property type="match status" value="1"/>
</dbReference>
<dbReference type="eggNOG" id="COG0243">
    <property type="taxonomic scope" value="Bacteria"/>
</dbReference>
<dbReference type="InterPro" id="IPR017896">
    <property type="entry name" value="4Fe4S_Fe-S-bd"/>
</dbReference>
<dbReference type="SUPFAM" id="SSF53706">
    <property type="entry name" value="Formate dehydrogenase/DMSO reductase, domains 1-3"/>
    <property type="match status" value="1"/>
</dbReference>
<dbReference type="GO" id="GO:0043546">
    <property type="term" value="F:molybdopterin cofactor binding"/>
    <property type="evidence" value="ECO:0007669"/>
    <property type="project" value="InterPro"/>
</dbReference>
<feature type="transmembrane region" description="Helical" evidence="6">
    <location>
        <begin position="355"/>
        <end position="379"/>
    </location>
</feature>
<dbReference type="Gene3D" id="3.30.70.20">
    <property type="match status" value="2"/>
</dbReference>
<keyword evidence="6" id="KW-1133">Transmembrane helix</keyword>
<dbReference type="Pfam" id="PF00384">
    <property type="entry name" value="Molybdopterin"/>
    <property type="match status" value="1"/>
</dbReference>
<dbReference type="InterPro" id="IPR006657">
    <property type="entry name" value="MoPterin_dinucl-bd_dom"/>
</dbReference>
<feature type="domain" description="4Fe-4S Mo/W bis-MGD-type" evidence="8">
    <location>
        <begin position="561"/>
        <end position="617"/>
    </location>
</feature>
<evidence type="ECO:0000256" key="3">
    <source>
        <dbReference type="ARBA" id="ARBA00023002"/>
    </source>
</evidence>
<keyword evidence="2" id="KW-0479">Metal-binding</keyword>
<evidence type="ECO:0000256" key="1">
    <source>
        <dbReference type="ARBA" id="ARBA00022485"/>
    </source>
</evidence>
<dbReference type="GO" id="GO:0051539">
    <property type="term" value="F:4 iron, 4 sulfur cluster binding"/>
    <property type="evidence" value="ECO:0007669"/>
    <property type="project" value="UniProtKB-KW"/>
</dbReference>
<proteinExistence type="predicted"/>
<dbReference type="Pfam" id="PF04976">
    <property type="entry name" value="DmsC"/>
    <property type="match status" value="1"/>
</dbReference>
<dbReference type="GO" id="GO:0016491">
    <property type="term" value="F:oxidoreductase activity"/>
    <property type="evidence" value="ECO:0007669"/>
    <property type="project" value="UniProtKB-KW"/>
</dbReference>
<gene>
    <name evidence="9" type="ORF">CfE428DRAFT_4916</name>
</gene>
<dbReference type="GO" id="GO:0019645">
    <property type="term" value="P:anaerobic electron transport chain"/>
    <property type="evidence" value="ECO:0007669"/>
    <property type="project" value="InterPro"/>
</dbReference>
<dbReference type="PANTHER" id="PTHR43105">
    <property type="entry name" value="RESPIRATORY NITRATE REDUCTASE"/>
    <property type="match status" value="1"/>
</dbReference>
<feature type="domain" description="4Fe-4S ferredoxin-type" evidence="7">
    <location>
        <begin position="140"/>
        <end position="169"/>
    </location>
</feature>
<dbReference type="CDD" id="cd02754">
    <property type="entry name" value="MopB_Nitrate-R-NapA-like"/>
    <property type="match status" value="1"/>
</dbReference>
<dbReference type="InterPro" id="IPR050123">
    <property type="entry name" value="Prok_molybdopt-oxidoreductase"/>
</dbReference>
<evidence type="ECO:0000259" key="7">
    <source>
        <dbReference type="PROSITE" id="PS51379"/>
    </source>
</evidence>
<dbReference type="Gene3D" id="3.40.228.10">
    <property type="entry name" value="Dimethylsulfoxide Reductase, domain 2"/>
    <property type="match status" value="1"/>
</dbReference>
<feature type="transmembrane region" description="Helical" evidence="6">
    <location>
        <begin position="289"/>
        <end position="309"/>
    </location>
</feature>
<feature type="transmembrane region" description="Helical" evidence="6">
    <location>
        <begin position="330"/>
        <end position="349"/>
    </location>
</feature>
<dbReference type="FunCoup" id="B4D7K1">
    <property type="interactions" value="53"/>
</dbReference>
<name>B4D7K1_9BACT</name>
<evidence type="ECO:0000313" key="9">
    <source>
        <dbReference type="EMBL" id="EDY17618.1"/>
    </source>
</evidence>
<keyword evidence="10" id="KW-1185">Reference proteome</keyword>
<feature type="domain" description="4Fe-4S ferredoxin-type" evidence="7">
    <location>
        <begin position="66"/>
        <end position="96"/>
    </location>
</feature>
<dbReference type="InterPro" id="IPR009010">
    <property type="entry name" value="Asp_de-COase-like_dom_sf"/>
</dbReference>
<dbReference type="GO" id="GO:0046872">
    <property type="term" value="F:metal ion binding"/>
    <property type="evidence" value="ECO:0007669"/>
    <property type="project" value="UniProtKB-KW"/>
</dbReference>
<feature type="transmembrane region" description="Helical" evidence="6">
    <location>
        <begin position="391"/>
        <end position="414"/>
    </location>
</feature>
<dbReference type="PROSITE" id="PS51669">
    <property type="entry name" value="4FE4S_MOW_BIS_MGD"/>
    <property type="match status" value="1"/>
</dbReference>
<organism evidence="9 10">
    <name type="scientific">Chthoniobacter flavus Ellin428</name>
    <dbReference type="NCBI Taxonomy" id="497964"/>
    <lineage>
        <taxon>Bacteria</taxon>
        <taxon>Pseudomonadati</taxon>
        <taxon>Verrucomicrobiota</taxon>
        <taxon>Spartobacteria</taxon>
        <taxon>Chthoniobacterales</taxon>
        <taxon>Chthoniobacteraceae</taxon>
        <taxon>Chthoniobacter</taxon>
    </lineage>
</organism>
<evidence type="ECO:0000256" key="5">
    <source>
        <dbReference type="ARBA" id="ARBA00023014"/>
    </source>
</evidence>
<dbReference type="SUPFAM" id="SSF50692">
    <property type="entry name" value="ADC-like"/>
    <property type="match status" value="1"/>
</dbReference>
<accession>B4D7K1</accession>